<sequence length="291" mass="32539">MSVATATISPLRQRMIEDMRMRKLADQTQTQYIRAVCQFAAFLGRSPDTASTEDLRRYQLHLVDHGISPVSLNAAITGLKFFFEVTLGDAQRMAKMRPVRVPHTLPVVLSPDEVARLLAAAGNLKHQTALAVAYGAGLRASEVVALKVTDIDSERMTLRIEQGKGRKDRYAMLSPVLLERLRVWWRVAHAQGKMLDGGWLFPGLNPIEPLSPRQLNRAIHAAAQDAQIEKHVSMHALRHSFATHLLEQKVDIRVIQVLLGHKKLETTALYAQVATDLLREVVSPLENLRSD</sequence>
<evidence type="ECO:0000256" key="3">
    <source>
        <dbReference type="ARBA" id="ARBA00023125"/>
    </source>
</evidence>
<dbReference type="PANTHER" id="PTHR30349">
    <property type="entry name" value="PHAGE INTEGRASE-RELATED"/>
    <property type="match status" value="1"/>
</dbReference>
<dbReference type="EMBL" id="FMSH01000153">
    <property type="protein sequence ID" value="SCU75423.1"/>
    <property type="molecule type" value="Genomic_DNA"/>
</dbReference>
<organism evidence="8">
    <name type="scientific">Cupriavidus necator</name>
    <name type="common">Alcaligenes eutrophus</name>
    <name type="synonym">Ralstonia eutropha</name>
    <dbReference type="NCBI Taxonomy" id="106590"/>
    <lineage>
        <taxon>Bacteria</taxon>
        <taxon>Pseudomonadati</taxon>
        <taxon>Pseudomonadota</taxon>
        <taxon>Betaproteobacteria</taxon>
        <taxon>Burkholderiales</taxon>
        <taxon>Burkholderiaceae</taxon>
        <taxon>Cupriavidus</taxon>
    </lineage>
</organism>
<keyword evidence="2" id="KW-0229">DNA integration</keyword>
<evidence type="ECO:0000313" key="8">
    <source>
        <dbReference type="EMBL" id="SCU75423.1"/>
    </source>
</evidence>
<feature type="domain" description="Core-binding (CB)" evidence="7">
    <location>
        <begin position="6"/>
        <end position="87"/>
    </location>
</feature>
<dbReference type="GO" id="GO:0015074">
    <property type="term" value="P:DNA integration"/>
    <property type="evidence" value="ECO:0007669"/>
    <property type="project" value="UniProtKB-KW"/>
</dbReference>
<keyword evidence="4" id="KW-0233">DNA recombination</keyword>
<keyword evidence="3 5" id="KW-0238">DNA-binding</keyword>
<evidence type="ECO:0000256" key="5">
    <source>
        <dbReference type="PROSITE-ProRule" id="PRU01248"/>
    </source>
</evidence>
<dbReference type="InterPro" id="IPR002104">
    <property type="entry name" value="Integrase_catalytic"/>
</dbReference>
<dbReference type="GO" id="GO:0003677">
    <property type="term" value="F:DNA binding"/>
    <property type="evidence" value="ECO:0007669"/>
    <property type="project" value="UniProtKB-UniRule"/>
</dbReference>
<dbReference type="InterPro" id="IPR010998">
    <property type="entry name" value="Integrase_recombinase_N"/>
</dbReference>
<name>A0A1K0JJN4_CUPNE</name>
<gene>
    <name evidence="8" type="ORF">CNECB9_2360020</name>
</gene>
<dbReference type="InterPro" id="IPR013762">
    <property type="entry name" value="Integrase-like_cat_sf"/>
</dbReference>
<dbReference type="SUPFAM" id="SSF56349">
    <property type="entry name" value="DNA breaking-rejoining enzymes"/>
    <property type="match status" value="1"/>
</dbReference>
<dbReference type="Gene3D" id="1.10.443.10">
    <property type="entry name" value="Intergrase catalytic core"/>
    <property type="match status" value="1"/>
</dbReference>
<dbReference type="InterPro" id="IPR044068">
    <property type="entry name" value="CB"/>
</dbReference>
<dbReference type="InterPro" id="IPR050090">
    <property type="entry name" value="Tyrosine_recombinase_XerCD"/>
</dbReference>
<dbReference type="PROSITE" id="PS51900">
    <property type="entry name" value="CB"/>
    <property type="match status" value="1"/>
</dbReference>
<dbReference type="Pfam" id="PF00589">
    <property type="entry name" value="Phage_integrase"/>
    <property type="match status" value="1"/>
</dbReference>
<evidence type="ECO:0000259" key="7">
    <source>
        <dbReference type="PROSITE" id="PS51900"/>
    </source>
</evidence>
<dbReference type="InterPro" id="IPR011010">
    <property type="entry name" value="DNA_brk_join_enz"/>
</dbReference>
<dbReference type="PROSITE" id="PS51898">
    <property type="entry name" value="TYR_RECOMBINASE"/>
    <property type="match status" value="1"/>
</dbReference>
<accession>A0A1K0JJN4</accession>
<dbReference type="Pfam" id="PF13495">
    <property type="entry name" value="Phage_int_SAM_4"/>
    <property type="match status" value="1"/>
</dbReference>
<protein>
    <submittedName>
        <fullName evidence="8">Putative integrase/recombinase y4qK</fullName>
    </submittedName>
</protein>
<proteinExistence type="inferred from homology"/>
<evidence type="ECO:0000256" key="4">
    <source>
        <dbReference type="ARBA" id="ARBA00023172"/>
    </source>
</evidence>
<dbReference type="GO" id="GO:0006310">
    <property type="term" value="P:DNA recombination"/>
    <property type="evidence" value="ECO:0007669"/>
    <property type="project" value="UniProtKB-KW"/>
</dbReference>
<dbReference type="AlphaFoldDB" id="A0A1K0JJN4"/>
<evidence type="ECO:0000256" key="2">
    <source>
        <dbReference type="ARBA" id="ARBA00022908"/>
    </source>
</evidence>
<dbReference type="Gene3D" id="1.10.150.130">
    <property type="match status" value="1"/>
</dbReference>
<feature type="domain" description="Tyr recombinase" evidence="6">
    <location>
        <begin position="104"/>
        <end position="283"/>
    </location>
</feature>
<comment type="similarity">
    <text evidence="1">Belongs to the 'phage' integrase family.</text>
</comment>
<evidence type="ECO:0000259" key="6">
    <source>
        <dbReference type="PROSITE" id="PS51898"/>
    </source>
</evidence>
<dbReference type="PANTHER" id="PTHR30349:SF64">
    <property type="entry name" value="PROPHAGE INTEGRASE INTD-RELATED"/>
    <property type="match status" value="1"/>
</dbReference>
<evidence type="ECO:0000256" key="1">
    <source>
        <dbReference type="ARBA" id="ARBA00008857"/>
    </source>
</evidence>
<dbReference type="RefSeq" id="WP_340523880.1">
    <property type="nucleotide sequence ID" value="NZ_FMSH01000153.1"/>
</dbReference>
<reference evidence="8" key="1">
    <citation type="submission" date="2016-09" db="EMBL/GenBank/DDBJ databases">
        <authorList>
            <person name="Capua I."/>
            <person name="De Benedictis P."/>
            <person name="Joannis T."/>
            <person name="Lombin L.H."/>
            <person name="Cattoli G."/>
        </authorList>
    </citation>
    <scope>NUCLEOTIDE SEQUENCE</scope>
    <source>
        <strain evidence="8">B9</strain>
    </source>
</reference>
<dbReference type="InterPro" id="IPR004107">
    <property type="entry name" value="Integrase_SAM-like_N"/>
</dbReference>